<protein>
    <submittedName>
        <fullName evidence="1">Uncharacterized protein</fullName>
    </submittedName>
</protein>
<organism evidence="1">
    <name type="scientific">uncultured marine phage</name>
    <dbReference type="NCBI Taxonomy" id="707152"/>
    <lineage>
        <taxon>Viruses</taxon>
        <taxon>environmental samples</taxon>
    </lineage>
</organism>
<gene>
    <name evidence="1" type="ORF">SLAVMIC_00424</name>
</gene>
<accession>A0A8D9C8X0</accession>
<proteinExistence type="predicted"/>
<evidence type="ECO:0000313" key="1">
    <source>
        <dbReference type="EMBL" id="CAG7580455.1"/>
    </source>
</evidence>
<name>A0A8D9C8X0_9VIRU</name>
<sequence length="91" mass="10733">MELFSYYNLSESVNAELVLDKLENLSSELKIDYSYNSTKEVFKIVDLDLTIDELQQLKKIFDDNEVLPDFDAGDMEDYNDLYGFDDEDYDF</sequence>
<dbReference type="EMBL" id="OU342829">
    <property type="protein sequence ID" value="CAG7580455.1"/>
    <property type="molecule type" value="Genomic_DNA"/>
</dbReference>
<reference evidence="1" key="1">
    <citation type="submission" date="2021-06" db="EMBL/GenBank/DDBJ databases">
        <authorList>
            <person name="Gannon L."/>
            <person name="Redgwell R T."/>
            <person name="Michniewski S."/>
            <person name="Harrison D C."/>
            <person name="Millard A."/>
        </authorList>
    </citation>
    <scope>NUCLEOTIDE SEQUENCE</scope>
</reference>